<accession>A0A8J2M785</accession>
<feature type="compositionally biased region" description="Low complexity" evidence="1">
    <location>
        <begin position="620"/>
        <end position="638"/>
    </location>
</feature>
<dbReference type="EMBL" id="CAJVCH010570173">
    <property type="protein sequence ID" value="CAG7834246.1"/>
    <property type="molecule type" value="Genomic_DNA"/>
</dbReference>
<feature type="region of interest" description="Disordered" evidence="1">
    <location>
        <begin position="989"/>
        <end position="1024"/>
    </location>
</feature>
<feature type="compositionally biased region" description="Polar residues" evidence="1">
    <location>
        <begin position="146"/>
        <end position="157"/>
    </location>
</feature>
<feature type="region of interest" description="Disordered" evidence="1">
    <location>
        <begin position="306"/>
        <end position="330"/>
    </location>
</feature>
<dbReference type="GO" id="GO:0005925">
    <property type="term" value="C:focal adhesion"/>
    <property type="evidence" value="ECO:0007669"/>
    <property type="project" value="TreeGrafter"/>
</dbReference>
<sequence length="1547" mass="166167">MPFPPRSMASTSSSTRACFPTSLPPRPKVASGSSHGGGRSISPSTPTGTSSSRSSSIGKKDKIYYSQRNGLVPKTSHNNMSARDFNQDKRKSGSKQMILHVTHKDTAGNVDPGVVTFHNESSRPTATIGRRTPTNKSKFNNRDVSRQPSPDKSSYKSYNDGFNGDLYAADTDDNNSVADRDRSRAILEMLYGKPGEVKDSLPDRSTSPFGFVYGVEYRAESGTGRDNPETPTTSTTSCTPKQAKRFSSFLSGLGMRKLDRNRSTSSSSLPGSWLWQKSLSEGNLYSARKSSDDEYDGELLEEINDRRNNHYHVRPTSTTSPGLLRSRRKSQQQVESGAEIVKMSGMRTDHEVVGKNRMEWERSPSYEYSLEGNRSPSTTITTTTDPLLGRTWLRNSICTNNGRMDSRSDVNAMAMRQKSVPKFFRSISLRNLLPIGGMNKSRTGPPQGKRVSPPTVPGLVSFSSFRVKKSQQLGHPTGSDQQLASPSSESGDTHHLIGSNSHNKETQRYSGSSLGSAGSSYASSASSSDNRSSIGTDDGFLPPPCIHSDVRLKDVEEGVLYHPASQQIHLLKSSSSVDSFSSASTTSFQHIPPPCSLPPATHQIVDMHQGFYGKVGGINSGSNSSGGSSANTNGSSISPHVTVHVDPHPGSANVQQQQQHHPQQVQNSVGATNGVNIGSASASTSVASGNSTIVHHQPHHSHHPHHHHHLHQNHVTFSTPATALSMTNTYQTQISLDDQGIDMTQSPGRESPSSTASSNTGSGSSSAIGSVGSGSNGCRHSTASFDSGRASSTIYQQGVRYSGLSSESSSGSFRHSYHSSSSSLGSIAPEEICNFDVAAMIAQGIPDHEVLNAWLTGIHFETYYQNFIQAGYDMHTISRMTPEDLNAIGVTKPHHRKRLKSEISQLNISDGLPDYIPGSIEEWLSLLKLDEYTAKLHGQGYHSVRQVTNITWEDLEDLGVLKLGHQKKFMLAIKRIEDILAGKRIPTSSAPNAYLTPMQDSFPRRTASNTGNTSGMGMSPYGNLNGVSQLQQFHPIYSNSRSSGLNQPHHQSQQQQQQQIWRQSSHNASSGIYAHLPPHTLTHQPQLHHVNNPVASTSGAPPSTPSPVTPQYYPDVISIQVKNGRRKSMENVSAQEPIYGTSSFLPSQNQNQVQPQMGLGSMRSGGNTVKFEEGDITPTNETVSVGGSNVMSTATLPRLMKNKPIAKIMGGGMNSVNCMQDRCPSPSGGYQQSQQISQYPYGDGYKSLPRDIGRMSKAGLNLYSGGNYSGATKTLGKTNSFKSGPPPPPRRGSCSGAETSSMYTSGQQILSSFGAGNNVVGRGNMPPPPPNLSCDQFSCSPPSSSRIADEFPPPPHPDDLVLVNQPMPAGISPATRQGVAATNAVATAVNNASPNNIALKMNAASATVHYHNSSNSNHQTLRNSPPSTSTKSREPSPVGSDFSDSDLPPGGLLSRGVRRNGSDASFKSNSSTESESIPFANDNAGTIKQQKPGSRTQQLVSSSSVTSNTTTASNQGTGDVLNDIGNMLADLTDELDAILEQEMNSKR</sequence>
<feature type="region of interest" description="Disordered" evidence="1">
    <location>
        <begin position="1411"/>
        <end position="1520"/>
    </location>
</feature>
<feature type="compositionally biased region" description="Low complexity" evidence="1">
    <location>
        <begin position="1465"/>
        <end position="1476"/>
    </location>
</feature>
<feature type="region of interest" description="Disordered" evidence="1">
    <location>
        <begin position="434"/>
        <end position="543"/>
    </location>
</feature>
<feature type="compositionally biased region" description="Low complexity" evidence="1">
    <location>
        <begin position="678"/>
        <end position="692"/>
    </location>
</feature>
<dbReference type="GO" id="GO:0019903">
    <property type="term" value="F:protein phosphatase binding"/>
    <property type="evidence" value="ECO:0007669"/>
    <property type="project" value="TreeGrafter"/>
</dbReference>
<feature type="compositionally biased region" description="Polar residues" evidence="1">
    <location>
        <begin position="778"/>
        <end position="789"/>
    </location>
</feature>
<dbReference type="CDD" id="cd09497">
    <property type="entry name" value="SAM_caskin1_2_repeat1"/>
    <property type="match status" value="1"/>
</dbReference>
<dbReference type="FunFam" id="1.10.150.50:FF:000028">
    <property type="entry name" value="caskin-2 isoform X2"/>
    <property type="match status" value="1"/>
</dbReference>
<evidence type="ECO:0000313" key="3">
    <source>
        <dbReference type="EMBL" id="CAG7834246.1"/>
    </source>
</evidence>
<protein>
    <recommendedName>
        <fullName evidence="2">SAM domain-containing protein</fullName>
    </recommendedName>
</protein>
<dbReference type="PANTHER" id="PTHR24155:SF11">
    <property type="entry name" value="CASKIN, ISOFORM B"/>
    <property type="match status" value="1"/>
</dbReference>
<feature type="compositionally biased region" description="Low complexity" evidence="1">
    <location>
        <begin position="1047"/>
        <end position="1066"/>
    </location>
</feature>
<dbReference type="PANTHER" id="PTHR24155">
    <property type="entry name" value="OSTEOCLAST-STIMULATING FACTOR 1"/>
    <property type="match status" value="1"/>
</dbReference>
<feature type="compositionally biased region" description="Low complexity" evidence="1">
    <location>
        <begin position="510"/>
        <end position="533"/>
    </location>
</feature>
<dbReference type="SMART" id="SM00454">
    <property type="entry name" value="SAM"/>
    <property type="match status" value="2"/>
</dbReference>
<dbReference type="FunFam" id="1.10.150.50:FF:000071">
    <property type="entry name" value="Caskin, isoform D"/>
    <property type="match status" value="1"/>
</dbReference>
<dbReference type="InterPro" id="IPR001660">
    <property type="entry name" value="SAM"/>
</dbReference>
<dbReference type="PROSITE" id="PS50105">
    <property type="entry name" value="SAM_DOMAIN"/>
    <property type="match status" value="2"/>
</dbReference>
<feature type="region of interest" description="Disordered" evidence="1">
    <location>
        <begin position="220"/>
        <end position="241"/>
    </location>
</feature>
<dbReference type="GO" id="GO:0035591">
    <property type="term" value="F:signaling adaptor activity"/>
    <property type="evidence" value="ECO:0007669"/>
    <property type="project" value="TreeGrafter"/>
</dbReference>
<feature type="region of interest" description="Disordered" evidence="1">
    <location>
        <begin position="1"/>
        <end position="158"/>
    </location>
</feature>
<dbReference type="Proteomes" id="UP000708208">
    <property type="component" value="Unassembled WGS sequence"/>
</dbReference>
<comment type="caution">
    <text evidence="3">The sequence shown here is derived from an EMBL/GenBank/DDBJ whole genome shotgun (WGS) entry which is preliminary data.</text>
</comment>
<dbReference type="InterPro" id="IPR035497">
    <property type="entry name" value="Caskin1/2_SAM_1"/>
</dbReference>
<feature type="region of interest" description="Disordered" evidence="1">
    <location>
        <begin position="1274"/>
        <end position="1301"/>
    </location>
</feature>
<dbReference type="GO" id="GO:0030424">
    <property type="term" value="C:axon"/>
    <property type="evidence" value="ECO:0007669"/>
    <property type="project" value="TreeGrafter"/>
</dbReference>
<feature type="compositionally biased region" description="Polar residues" evidence="1">
    <location>
        <begin position="1006"/>
        <end position="1016"/>
    </location>
</feature>
<feature type="region of interest" description="Disordered" evidence="1">
    <location>
        <begin position="616"/>
        <end position="713"/>
    </location>
</feature>
<feature type="compositionally biased region" description="Polar residues" evidence="1">
    <location>
        <begin position="470"/>
        <end position="490"/>
    </location>
</feature>
<dbReference type="Pfam" id="PF00536">
    <property type="entry name" value="SAM_1"/>
    <property type="match status" value="2"/>
</dbReference>
<feature type="compositionally biased region" description="Basic residues" evidence="1">
    <location>
        <begin position="696"/>
        <end position="712"/>
    </location>
</feature>
<evidence type="ECO:0000259" key="2">
    <source>
        <dbReference type="PROSITE" id="PS50105"/>
    </source>
</evidence>
<evidence type="ECO:0000313" key="4">
    <source>
        <dbReference type="Proteomes" id="UP000708208"/>
    </source>
</evidence>
<proteinExistence type="predicted"/>
<feature type="compositionally biased region" description="Low complexity" evidence="1">
    <location>
        <begin position="40"/>
        <end position="57"/>
    </location>
</feature>
<reference evidence="3" key="1">
    <citation type="submission" date="2021-06" db="EMBL/GenBank/DDBJ databases">
        <authorList>
            <person name="Hodson N. C."/>
            <person name="Mongue J. A."/>
            <person name="Jaron S. K."/>
        </authorList>
    </citation>
    <scope>NUCLEOTIDE SEQUENCE</scope>
</reference>
<feature type="compositionally biased region" description="Low complexity" evidence="1">
    <location>
        <begin position="1500"/>
        <end position="1514"/>
    </location>
</feature>
<dbReference type="GO" id="GO:0007409">
    <property type="term" value="P:axonogenesis"/>
    <property type="evidence" value="ECO:0007669"/>
    <property type="project" value="TreeGrafter"/>
</dbReference>
<feature type="domain" description="SAM" evidence="2">
    <location>
        <begin position="915"/>
        <end position="979"/>
    </location>
</feature>
<dbReference type="InterPro" id="IPR035498">
    <property type="entry name" value="Caskin1/2_SAM_2"/>
</dbReference>
<feature type="compositionally biased region" description="Polar residues" evidence="1">
    <location>
        <begin position="1333"/>
        <end position="1346"/>
    </location>
</feature>
<dbReference type="OrthoDB" id="6156898at2759"/>
<gene>
    <name evidence="3" type="ORF">AFUS01_LOCUS43772</name>
</gene>
<feature type="compositionally biased region" description="Low complexity" evidence="1">
    <location>
        <begin position="654"/>
        <end position="666"/>
    </location>
</feature>
<feature type="region of interest" description="Disordered" evidence="1">
    <location>
        <begin position="1321"/>
        <end position="1355"/>
    </location>
</feature>
<feature type="region of interest" description="Disordered" evidence="1">
    <location>
        <begin position="740"/>
        <end position="789"/>
    </location>
</feature>
<feature type="compositionally biased region" description="Low complexity" evidence="1">
    <location>
        <begin position="230"/>
        <end position="240"/>
    </location>
</feature>
<dbReference type="GO" id="GO:0007185">
    <property type="term" value="P:cell surface receptor protein tyrosine phosphatase signaling pathway"/>
    <property type="evidence" value="ECO:0007669"/>
    <property type="project" value="TreeGrafter"/>
</dbReference>
<feature type="compositionally biased region" description="Polar residues" evidence="1">
    <location>
        <begin position="1411"/>
        <end position="1430"/>
    </location>
</feature>
<name>A0A8J2M785_9HEXA</name>
<feature type="compositionally biased region" description="Polar residues" evidence="1">
    <location>
        <begin position="1483"/>
        <end position="1499"/>
    </location>
</feature>
<feature type="region of interest" description="Disordered" evidence="1">
    <location>
        <begin position="1038"/>
        <end position="1112"/>
    </location>
</feature>
<feature type="compositionally biased region" description="Low complexity" evidence="1">
    <location>
        <begin position="751"/>
        <end position="770"/>
    </location>
</feature>
<feature type="compositionally biased region" description="Low complexity" evidence="1">
    <location>
        <begin position="1"/>
        <end position="17"/>
    </location>
</feature>
<evidence type="ECO:0000256" key="1">
    <source>
        <dbReference type="SAM" id="MobiDB-lite"/>
    </source>
</evidence>
<feature type="domain" description="SAM" evidence="2">
    <location>
        <begin position="846"/>
        <end position="909"/>
    </location>
</feature>
<feature type="compositionally biased region" description="Polar residues" evidence="1">
    <location>
        <begin position="667"/>
        <end position="676"/>
    </location>
</feature>
<dbReference type="CDD" id="cd09498">
    <property type="entry name" value="SAM_caskin1_2_repeat2"/>
    <property type="match status" value="1"/>
</dbReference>
<keyword evidence="4" id="KW-1185">Reference proteome</keyword>
<organism evidence="3 4">
    <name type="scientific">Allacma fusca</name>
    <dbReference type="NCBI Taxonomy" id="39272"/>
    <lineage>
        <taxon>Eukaryota</taxon>
        <taxon>Metazoa</taxon>
        <taxon>Ecdysozoa</taxon>
        <taxon>Arthropoda</taxon>
        <taxon>Hexapoda</taxon>
        <taxon>Collembola</taxon>
        <taxon>Symphypleona</taxon>
        <taxon>Sminthuridae</taxon>
        <taxon>Allacma</taxon>
    </lineage>
</organism>